<proteinExistence type="predicted"/>
<sequence>MATSVKARRTEISLWYNSTPISEEVGPDVESITYTDCASDTCDSVDIQINARDGKWLNSWFPQKGATLHPKVNGLDWNVQNDRFTMDCGLFVLDDVRYSDAPGTMTLGGVSKPSDTDFSERDRTDVWKSTSIQQIGATIAGRYGLGFAYDGDDHEIEKREQNESDSEFYQKLCKDYGLVLKVYAKRLWVYDREKYKGKRAVQDVPRTAMKPGSFVYTTTMAGTYTGGSFAYTDQDKDIDITASVGGGTRTKSLNQYASSVADAAAQLVAALNDANHVSRKISFTIGGNFEIFAGNNVRISGFGPEIDGKYFVDKTTRTIDRNGFTCKIEASGIDDPFYAWQVGGSIQIHEKTASSTATKYDSTYETTKPAASAASTTAAASAGTTAGTGGRAVTLKNCPLYYTSVAKTKSNTVSGTYYLYDGILVAGRYRITNTSARCGKLPVGKNVTGWVDASYIK</sequence>
<dbReference type="SUPFAM" id="SSF69279">
    <property type="entry name" value="Phage tail proteins"/>
    <property type="match status" value="1"/>
</dbReference>
<evidence type="ECO:0000313" key="1">
    <source>
        <dbReference type="EMBL" id="DAG03134.1"/>
    </source>
</evidence>
<accession>A0A8S5V8W7</accession>
<protein>
    <submittedName>
        <fullName evidence="1">Tail protein</fullName>
    </submittedName>
</protein>
<dbReference type="EMBL" id="BK016224">
    <property type="protein sequence ID" value="DAG03134.1"/>
    <property type="molecule type" value="Genomic_DNA"/>
</dbReference>
<name>A0A8S5V8W7_9CAUD</name>
<reference evidence="1" key="1">
    <citation type="journal article" date="2021" name="Proc. Natl. Acad. Sci. U.S.A.">
        <title>A Catalog of Tens of Thousands of Viruses from Human Metagenomes Reveals Hidden Associations with Chronic Diseases.</title>
        <authorList>
            <person name="Tisza M.J."/>
            <person name="Buck C.B."/>
        </authorList>
    </citation>
    <scope>NUCLEOTIDE SEQUENCE</scope>
    <source>
        <strain evidence="1">CtCpR1</strain>
    </source>
</reference>
<organism evidence="1">
    <name type="scientific">Caudovirales sp. ctCpR1</name>
    <dbReference type="NCBI Taxonomy" id="2825760"/>
    <lineage>
        <taxon>Viruses</taxon>
        <taxon>Duplodnaviria</taxon>
        <taxon>Heunggongvirae</taxon>
        <taxon>Uroviricota</taxon>
        <taxon>Caudoviricetes</taxon>
    </lineage>
</organism>